<reference evidence="1 2" key="1">
    <citation type="journal article" date="2017" name="New Microbes New Infect">
        <title>Genome sequence of 'Leucobacter massiliensis' sp. nov. isolated from human pharynx after travel to the 2014 Hajj.</title>
        <authorList>
            <person name="Leangapichart T."/>
            <person name="Gautret P."/>
            <person name="Nguyen T.T."/>
            <person name="Armstrong N."/>
            <person name="Rolain J.M."/>
        </authorList>
    </citation>
    <scope>NUCLEOTIDE SEQUENCE [LARGE SCALE GENOMIC DNA]</scope>
    <source>
        <strain evidence="1 2">122RC15</strain>
    </source>
</reference>
<evidence type="ECO:0000313" key="2">
    <source>
        <dbReference type="Proteomes" id="UP000238650"/>
    </source>
</evidence>
<name>A0A2S9QRA8_9MICO</name>
<dbReference type="RefSeq" id="WP_105804435.1">
    <property type="nucleotide sequence ID" value="NZ_MWZD01000013.1"/>
</dbReference>
<keyword evidence="2" id="KW-1185">Reference proteome</keyword>
<comment type="caution">
    <text evidence="1">The sequence shown here is derived from an EMBL/GenBank/DDBJ whole genome shotgun (WGS) entry which is preliminary data.</text>
</comment>
<sequence length="228" mass="25291">MTKNTRGPRYAGFRLTVPADLATPADVAGVLDPQRTVHDYAVGLHDRDSAAPHTQGAMLCPTRVALPEMRRRLSRGLDLAADLIDLDPLVAGRGRSARDAFLGFVSYLPHDDAGRKTRGKALYSRASILVSDPGIWDQVDKWRERQARASKLARPLDEAETVELMLMYAHTDPDTVMMREPLLWRAPGNRARFTRAYSDRAAAIHGGEDIPGHLFDRMPADLVERLTA</sequence>
<accession>A0A2S9QRA8</accession>
<organism evidence="1 2">
    <name type="scientific">Leucobacter massiliensis</name>
    <dbReference type="NCBI Taxonomy" id="1686285"/>
    <lineage>
        <taxon>Bacteria</taxon>
        <taxon>Bacillati</taxon>
        <taxon>Actinomycetota</taxon>
        <taxon>Actinomycetes</taxon>
        <taxon>Micrococcales</taxon>
        <taxon>Microbacteriaceae</taxon>
        <taxon>Leucobacter</taxon>
    </lineage>
</organism>
<dbReference type="EMBL" id="MWZD01000013">
    <property type="protein sequence ID" value="PRI12126.1"/>
    <property type="molecule type" value="Genomic_DNA"/>
</dbReference>
<protein>
    <submittedName>
        <fullName evidence="1">Uncharacterized protein</fullName>
    </submittedName>
</protein>
<dbReference type="AlphaFoldDB" id="A0A2S9QRA8"/>
<proteinExistence type="predicted"/>
<evidence type="ECO:0000313" key="1">
    <source>
        <dbReference type="EMBL" id="PRI12126.1"/>
    </source>
</evidence>
<dbReference type="Proteomes" id="UP000238650">
    <property type="component" value="Unassembled WGS sequence"/>
</dbReference>
<gene>
    <name evidence="1" type="ORF">B4915_03470</name>
</gene>